<sequence>MFLLEKHFGGHLTVGRFTIYGENAMHWGVNIYTKRWGYVCFRLPLRCFGKWWPLYFYLSPNATPWASTYYRGSHSQGERARARQRRAAFGHNFSVDDNYDALKQINGIE</sequence>
<dbReference type="AlphaFoldDB" id="A0A0F9NDG1"/>
<reference evidence="1" key="1">
    <citation type="journal article" date="2015" name="Nature">
        <title>Complex archaea that bridge the gap between prokaryotes and eukaryotes.</title>
        <authorList>
            <person name="Spang A."/>
            <person name="Saw J.H."/>
            <person name="Jorgensen S.L."/>
            <person name="Zaremba-Niedzwiedzka K."/>
            <person name="Martijn J."/>
            <person name="Lind A.E."/>
            <person name="van Eijk R."/>
            <person name="Schleper C."/>
            <person name="Guy L."/>
            <person name="Ettema T.J."/>
        </authorList>
    </citation>
    <scope>NUCLEOTIDE SEQUENCE</scope>
</reference>
<comment type="caution">
    <text evidence="1">The sequence shown here is derived from an EMBL/GenBank/DDBJ whole genome shotgun (WGS) entry which is preliminary data.</text>
</comment>
<organism evidence="1">
    <name type="scientific">marine sediment metagenome</name>
    <dbReference type="NCBI Taxonomy" id="412755"/>
    <lineage>
        <taxon>unclassified sequences</taxon>
        <taxon>metagenomes</taxon>
        <taxon>ecological metagenomes</taxon>
    </lineage>
</organism>
<dbReference type="EMBL" id="LAZR01004284">
    <property type="protein sequence ID" value="KKN10022.1"/>
    <property type="molecule type" value="Genomic_DNA"/>
</dbReference>
<proteinExistence type="predicted"/>
<name>A0A0F9NDG1_9ZZZZ</name>
<gene>
    <name evidence="1" type="ORF">LCGC14_1040770</name>
</gene>
<evidence type="ECO:0000313" key="1">
    <source>
        <dbReference type="EMBL" id="KKN10022.1"/>
    </source>
</evidence>
<accession>A0A0F9NDG1</accession>
<protein>
    <submittedName>
        <fullName evidence="1">Uncharacterized protein</fullName>
    </submittedName>
</protein>